<evidence type="ECO:0000313" key="5">
    <source>
        <dbReference type="EMBL" id="MFH5251788.1"/>
    </source>
</evidence>
<dbReference type="Pfam" id="PF21070">
    <property type="entry name" value="IcmF_helical"/>
    <property type="match status" value="1"/>
</dbReference>
<name>A0ABW7L1W9_9BURK</name>
<evidence type="ECO:0000259" key="2">
    <source>
        <dbReference type="Pfam" id="PF06744"/>
    </source>
</evidence>
<evidence type="ECO:0000313" key="6">
    <source>
        <dbReference type="Proteomes" id="UP001609186"/>
    </source>
</evidence>
<dbReference type="InterPro" id="IPR009612">
    <property type="entry name" value="IcmF-rel"/>
</dbReference>
<dbReference type="PANTHER" id="PTHR36153">
    <property type="entry name" value="INNER MEMBRANE PROTEIN-RELATED"/>
    <property type="match status" value="1"/>
</dbReference>
<dbReference type="Pfam" id="PF06761">
    <property type="entry name" value="IcmF-related"/>
    <property type="match status" value="1"/>
</dbReference>
<proteinExistence type="predicted"/>
<organism evidence="5 6">
    <name type="scientific">Burkholderia semiarida</name>
    <dbReference type="NCBI Taxonomy" id="2843303"/>
    <lineage>
        <taxon>Bacteria</taxon>
        <taxon>Pseudomonadati</taxon>
        <taxon>Pseudomonadota</taxon>
        <taxon>Betaproteobacteria</taxon>
        <taxon>Burkholderiales</taxon>
        <taxon>Burkholderiaceae</taxon>
        <taxon>Burkholderia</taxon>
        <taxon>Burkholderia cepacia complex</taxon>
    </lineage>
</organism>
<reference evidence="5 6" key="1">
    <citation type="submission" date="2024-10" db="EMBL/GenBank/DDBJ databases">
        <title>Burkholderia semiarida in Mexico.</title>
        <authorList>
            <person name="Estrada P."/>
        </authorList>
    </citation>
    <scope>NUCLEOTIDE SEQUENCE [LARGE SCALE GENOMIC DNA]</scope>
    <source>
        <strain evidence="5 6">CLM7-1</strain>
    </source>
</reference>
<dbReference type="RefSeq" id="WP_395129316.1">
    <property type="nucleotide sequence ID" value="NZ_JBIMPM010000010.1"/>
</dbReference>
<dbReference type="InterPro" id="IPR053156">
    <property type="entry name" value="T6SS_TssM-like"/>
</dbReference>
<dbReference type="EMBL" id="JBIMPM010000010">
    <property type="protein sequence ID" value="MFH5251788.1"/>
    <property type="molecule type" value="Genomic_DNA"/>
</dbReference>
<keyword evidence="1" id="KW-1133">Transmembrane helix</keyword>
<evidence type="ECO:0000259" key="3">
    <source>
        <dbReference type="Pfam" id="PF06761"/>
    </source>
</evidence>
<feature type="domain" description="Type VI secretion system IcmF C-terminal" evidence="2">
    <location>
        <begin position="980"/>
        <end position="1072"/>
    </location>
</feature>
<comment type="caution">
    <text evidence="5">The sequence shown here is derived from an EMBL/GenBank/DDBJ whole genome shotgun (WGS) entry which is preliminary data.</text>
</comment>
<protein>
    <submittedName>
        <fullName evidence="5">ImcF-related family protein</fullName>
    </submittedName>
</protein>
<dbReference type="InterPro" id="IPR010623">
    <property type="entry name" value="IcmF_C"/>
</dbReference>
<feature type="transmembrane region" description="Helical" evidence="1">
    <location>
        <begin position="44"/>
        <end position="60"/>
    </location>
</feature>
<dbReference type="Pfam" id="PF06744">
    <property type="entry name" value="IcmF_C"/>
    <property type="match status" value="1"/>
</dbReference>
<feature type="domain" description="Type VI secretion system component TssM1 helical" evidence="4">
    <location>
        <begin position="867"/>
        <end position="975"/>
    </location>
</feature>
<dbReference type="PANTHER" id="PTHR36153:SF1">
    <property type="entry name" value="TYPE VI SECRETION SYSTEM COMPONENT TSSM1"/>
    <property type="match status" value="1"/>
</dbReference>
<sequence length="1184" mass="126658">MDRKFWLDLLFVALLAALAALLLWVFGELGMSGAADVKQIASPALLVCGLLALLVAFGTWRTRHRAMDRRLAAWAATMQGGATGKCGKPDAGLSNSVSEALRSRYGWRWRYRLPWLLLTGDAATIGRLSPELAERGWLLTDDALLLWSKPGPDGVPDKTWLHRIRRMRRARPIDAIVLTLDDASLSADSTHGGSPSGVYLASIEHTLRWSAPIYVLDLAGTDPVHPADTVVTGCECSAPTNAPAIEAALLELRDRLAHVSVEQLARNRDDGYAAELSARLDTRSAPLARWMAGLSGWQRRPLPVAGVFFAPRFAAGTSASGTDGAPPSPLWRYLADAARRTPGRRKATHPITVLSAVLLGAVGVWSAGMLMSGLTNARELALANDAVRASSRPGDASTRLRALLALQQRIEFHEARVQRPALLSRFGLNHDRDVLAALWKPYAREARSQLVVPVQQDIEAQLVDLVQIPAAQLDDPASRLARDGHAALKTYLMMAEPTRADPAFMTPQLVRHWHGGAGLSPGEKRDLSQRLLTFYARHLDAHTDWRIAPRDELVGGARQTLLAAIGVKNSEDTIYQALVESVGHKFPSQTLASLTAGTDTRGLLRSAASVPGAFTRQAWEGTIEAAIDHAAKRNGASADWVLGMAAAGAGPSSTTPDALRTALRARYFADYAEHWQSFMNGIACDPARTLPAAVAQLKLIADSRQSPVIALMKSLDYQGGAGAERTSLSDTLVNKAQNLFADKNGAPQTASADPAGPLGASFGPLLRLVAPANASASGAASDLSLQRYTERISMLRLKLQQIADSPDADSEARQVAQSLFQGKRSELADTLAYARLVAASLGEQWAGMGQALFVQPVAQATRAVLEPAQASLDEAWRRTVVATWNHSFAGRYPFANTANDASLPELARFLRPQGGLIGTFLSTQLAGMLTLQGDQWVPASSGSGAGRAAGTIDPAFLAAINLLQRMAGHLLAQGEPRYAFELKPVPVSGVTDTRLTIDGQTLHYYNQQEVWQTLTWPSSEPQKAGARLEWQTERAGTNLDLEFGGRWALVRMLERARVTPVDGATFQLTWQAPSAADARQRAANAANAAVADDHDALNPQGPLTPASSSLTYPLAYLMRTDVGKGPLDLLALRGFVLPSRIFVPQAGTARAGARAAAVPPPLPPGALAAARHAVASIPGGPLPQ</sequence>
<dbReference type="Proteomes" id="UP001609186">
    <property type="component" value="Unassembled WGS sequence"/>
</dbReference>
<evidence type="ECO:0000259" key="4">
    <source>
        <dbReference type="Pfam" id="PF21070"/>
    </source>
</evidence>
<accession>A0ABW7L1W9</accession>
<feature type="transmembrane region" description="Helical" evidence="1">
    <location>
        <begin position="351"/>
        <end position="374"/>
    </location>
</feature>
<keyword evidence="1" id="KW-0812">Transmembrane</keyword>
<dbReference type="InterPro" id="IPR048677">
    <property type="entry name" value="TssM1_hel"/>
</dbReference>
<feature type="domain" description="IcmF-related" evidence="3">
    <location>
        <begin position="400"/>
        <end position="718"/>
    </location>
</feature>
<gene>
    <name evidence="5" type="ORF">ACGTRS_11175</name>
</gene>
<keyword evidence="1" id="KW-0472">Membrane</keyword>
<keyword evidence="6" id="KW-1185">Reference proteome</keyword>
<evidence type="ECO:0000256" key="1">
    <source>
        <dbReference type="SAM" id="Phobius"/>
    </source>
</evidence>